<name>A0ACC1SA92_9APHY</name>
<reference evidence="1" key="1">
    <citation type="submission" date="2022-07" db="EMBL/GenBank/DDBJ databases">
        <title>Genome Sequence of Phlebia brevispora.</title>
        <authorList>
            <person name="Buettner E."/>
        </authorList>
    </citation>
    <scope>NUCLEOTIDE SEQUENCE</scope>
    <source>
        <strain evidence="1">MPL23</strain>
    </source>
</reference>
<dbReference type="Proteomes" id="UP001148662">
    <property type="component" value="Unassembled WGS sequence"/>
</dbReference>
<organism evidence="1 2">
    <name type="scientific">Phlebia brevispora</name>
    <dbReference type="NCBI Taxonomy" id="194682"/>
    <lineage>
        <taxon>Eukaryota</taxon>
        <taxon>Fungi</taxon>
        <taxon>Dikarya</taxon>
        <taxon>Basidiomycota</taxon>
        <taxon>Agaricomycotina</taxon>
        <taxon>Agaricomycetes</taxon>
        <taxon>Polyporales</taxon>
        <taxon>Meruliaceae</taxon>
        <taxon>Phlebia</taxon>
    </lineage>
</organism>
<accession>A0ACC1SA92</accession>
<evidence type="ECO:0000313" key="1">
    <source>
        <dbReference type="EMBL" id="KAJ3535271.1"/>
    </source>
</evidence>
<evidence type="ECO:0000313" key="2">
    <source>
        <dbReference type="Proteomes" id="UP001148662"/>
    </source>
</evidence>
<comment type="caution">
    <text evidence="1">The sequence shown here is derived from an EMBL/GenBank/DDBJ whole genome shotgun (WGS) entry which is preliminary data.</text>
</comment>
<keyword evidence="2" id="KW-1185">Reference proteome</keyword>
<gene>
    <name evidence="1" type="ORF">NM688_g7003</name>
</gene>
<sequence>MHHGSRRITVLERKTQAAPEPAAPAPSTGFSFAVPPRKVSPPQPSIVVEEIPDEESPRKKSRGAAVNGVSKARTVTVEEVEDVEMQFVGKPTPSVVKPSQVIEIDGEGSLEKTGKEKSPSPTSSTSVNGFAGPAKLTAHGSFKSSAPRVSSKLRYSFAADKEEAEEKGEDNGKGKERALFADTTDTSGLDLLSAAAVPSAPRLAHAQLPASSSFGSFNRAPATGTSLLGTSATFGAPSASTFSAPTLAPSPFLSSTRKPAPKTTDEVKNVVRVMSVLELPTYNFDVPLSSPGAGPSTIKARQTAEAEPASALPTFDLTVPVPAKPVPVSVPSAVGFDWAAAGMKKPTVAGDQWKCSLCSCSNPASAVDCTVCNEPRPKAPAASTSSSGGFNWAAAGMKPPEKKADEWKCSDCMCSNPASATEKCTVCEAPRPGAIKATPPVSGFDWAAAGMKKPQNDNGWTCSVCMVNNKADAKKCIACESDR</sequence>
<dbReference type="EMBL" id="JANHOG010001550">
    <property type="protein sequence ID" value="KAJ3535271.1"/>
    <property type="molecule type" value="Genomic_DNA"/>
</dbReference>
<proteinExistence type="predicted"/>
<protein>
    <submittedName>
        <fullName evidence="1">Uncharacterized protein</fullName>
    </submittedName>
</protein>